<sequence length="634" mass="71233">MLTLHGGSNTIMLPSSIFMFGEISKLELVGQLRLSNEEGTGQGSSSASSSTTRDFNLDLPFCNISDKLLEKFLAWFPNVQHLNLSGSSITILPECIRNCSRLKFLEIPDCKNLKEIRGIPPNVKSLNASGSTSLSCSSRELLLNKELHESVGEKIFILSGTSIPSWFELQRSGHEISFWFRNKFPAISVCFVIPEAIDDFLALHVPYLFAKNCSYCWLLDRKNDLSVATTDHTWIYDLEDHTGGSWFAQNEWHQAKVYLSPSLSDEPLKTKEMTGIKMGVHINGKRSSMGDIQFTDDHEAPLEPGVAGSHLKPNHVFKRREGCSYPRPSKFQHYQPRRPVLFDHPISPFCTCVPIENDPGANAIFTTDPDLVLVGPSESSNNTSCSGKAREGEEEEEVYPISTFTESSTSSIDTYLSNKSEKIVVDDDDDEMGEFYASVSFHEKLVTAAPSDEETRKALRSVKDLLSKDASIFLLNPEMCSTLRANLIYLSKLSAEDRGGISIEMSQVISEASRFWAERYAKYTKARTKYHSTMSHFTRAGDLELNLESTKKQLNVIRANMSDSQSKAGKGKKEILEEKKTIKAVLVELKKNVPQWEHDYTSAKKSQATIIAEWSKLQEKFQNIEELGIRKNWS</sequence>
<evidence type="ECO:0000259" key="4">
    <source>
        <dbReference type="Pfam" id="PF23286"/>
    </source>
</evidence>
<evidence type="ECO:0000313" key="6">
    <source>
        <dbReference type="Proteomes" id="UP001341840"/>
    </source>
</evidence>
<keyword evidence="6" id="KW-1185">Reference proteome</keyword>
<evidence type="ECO:0000313" key="5">
    <source>
        <dbReference type="EMBL" id="MED6146136.1"/>
    </source>
</evidence>
<dbReference type="Gene3D" id="3.80.10.10">
    <property type="entry name" value="Ribonuclease Inhibitor"/>
    <property type="match status" value="1"/>
</dbReference>
<reference evidence="5 6" key="1">
    <citation type="journal article" date="2023" name="Plants (Basel)">
        <title>Bridging the Gap: Combining Genomics and Transcriptomics Approaches to Understand Stylosanthes scabra, an Orphan Legume from the Brazilian Caatinga.</title>
        <authorList>
            <person name="Ferreira-Neto J.R.C."/>
            <person name="da Silva M.D."/>
            <person name="Binneck E."/>
            <person name="de Melo N.F."/>
            <person name="da Silva R.H."/>
            <person name="de Melo A.L.T.M."/>
            <person name="Pandolfi V."/>
            <person name="Bustamante F.O."/>
            <person name="Brasileiro-Vidal A.C."/>
            <person name="Benko-Iseppon A.M."/>
        </authorList>
    </citation>
    <scope>NUCLEOTIDE SEQUENCE [LARGE SCALE GENOMIC DNA]</scope>
    <source>
        <tissue evidence="5">Leaves</tissue>
    </source>
</reference>
<evidence type="ECO:0000256" key="3">
    <source>
        <dbReference type="SAM" id="MobiDB-lite"/>
    </source>
</evidence>
<accession>A0ABU6TBP8</accession>
<dbReference type="InterPro" id="IPR032675">
    <property type="entry name" value="LRR_dom_sf"/>
</dbReference>
<proteinExistence type="predicted"/>
<protein>
    <recommendedName>
        <fullName evidence="4">Disease resistance protein RPS4B/Roq1-like leucine-rich repeats domain-containing protein</fullName>
    </recommendedName>
</protein>
<feature type="domain" description="Disease resistance protein RPS4B/Roq1-like leucine-rich repeats" evidence="4">
    <location>
        <begin position="12"/>
        <end position="117"/>
    </location>
</feature>
<feature type="compositionally biased region" description="Polar residues" evidence="3">
    <location>
        <begin position="377"/>
        <end position="386"/>
    </location>
</feature>
<organism evidence="5 6">
    <name type="scientific">Stylosanthes scabra</name>
    <dbReference type="NCBI Taxonomy" id="79078"/>
    <lineage>
        <taxon>Eukaryota</taxon>
        <taxon>Viridiplantae</taxon>
        <taxon>Streptophyta</taxon>
        <taxon>Embryophyta</taxon>
        <taxon>Tracheophyta</taxon>
        <taxon>Spermatophyta</taxon>
        <taxon>Magnoliopsida</taxon>
        <taxon>eudicotyledons</taxon>
        <taxon>Gunneridae</taxon>
        <taxon>Pentapetalae</taxon>
        <taxon>rosids</taxon>
        <taxon>fabids</taxon>
        <taxon>Fabales</taxon>
        <taxon>Fabaceae</taxon>
        <taxon>Papilionoideae</taxon>
        <taxon>50 kb inversion clade</taxon>
        <taxon>dalbergioids sensu lato</taxon>
        <taxon>Dalbergieae</taxon>
        <taxon>Pterocarpus clade</taxon>
        <taxon>Stylosanthes</taxon>
    </lineage>
</organism>
<keyword evidence="2" id="KW-0175">Coiled coil</keyword>
<name>A0ABU6TBP8_9FABA</name>
<comment type="caution">
    <text evidence="5">The sequence shown here is derived from an EMBL/GenBank/DDBJ whole genome shotgun (WGS) entry which is preliminary data.</text>
</comment>
<dbReference type="Proteomes" id="UP001341840">
    <property type="component" value="Unassembled WGS sequence"/>
</dbReference>
<dbReference type="SUPFAM" id="SSF52047">
    <property type="entry name" value="RNI-like"/>
    <property type="match status" value="1"/>
</dbReference>
<dbReference type="Pfam" id="PF23286">
    <property type="entry name" value="LRR_13"/>
    <property type="match status" value="1"/>
</dbReference>
<evidence type="ECO:0000256" key="1">
    <source>
        <dbReference type="ARBA" id="ARBA00022821"/>
    </source>
</evidence>
<keyword evidence="1" id="KW-0611">Plant defense</keyword>
<gene>
    <name evidence="5" type="ORF">PIB30_031728</name>
</gene>
<feature type="region of interest" description="Disordered" evidence="3">
    <location>
        <begin position="375"/>
        <end position="402"/>
    </location>
</feature>
<evidence type="ECO:0000256" key="2">
    <source>
        <dbReference type="SAM" id="Coils"/>
    </source>
</evidence>
<feature type="coiled-coil region" evidence="2">
    <location>
        <begin position="540"/>
        <end position="592"/>
    </location>
</feature>
<dbReference type="InterPro" id="IPR058546">
    <property type="entry name" value="RPS4B/Roq1-like_LRR"/>
</dbReference>
<dbReference type="EMBL" id="JASCZI010090758">
    <property type="protein sequence ID" value="MED6146136.1"/>
    <property type="molecule type" value="Genomic_DNA"/>
</dbReference>